<evidence type="ECO:0000256" key="3">
    <source>
        <dbReference type="ARBA" id="ARBA00022676"/>
    </source>
</evidence>
<proteinExistence type="predicted"/>
<evidence type="ECO:0000313" key="10">
    <source>
        <dbReference type="EMBL" id="RDV27509.1"/>
    </source>
</evidence>
<protein>
    <recommendedName>
        <fullName evidence="9">Glycosyltransferase RgtA/B/C/D-like domain-containing protein</fullName>
    </recommendedName>
</protein>
<comment type="subcellular location">
    <subcellularLocation>
        <location evidence="1">Cell membrane</location>
        <topology evidence="1">Multi-pass membrane protein</topology>
    </subcellularLocation>
</comment>
<feature type="transmembrane region" description="Helical" evidence="8">
    <location>
        <begin position="173"/>
        <end position="189"/>
    </location>
</feature>
<evidence type="ECO:0000259" key="9">
    <source>
        <dbReference type="Pfam" id="PF13231"/>
    </source>
</evidence>
<comment type="caution">
    <text evidence="10">The sequence shown here is derived from an EMBL/GenBank/DDBJ whole genome shotgun (WGS) entry which is preliminary data.</text>
</comment>
<keyword evidence="5 8" id="KW-0812">Transmembrane</keyword>
<evidence type="ECO:0000256" key="7">
    <source>
        <dbReference type="ARBA" id="ARBA00023136"/>
    </source>
</evidence>
<dbReference type="AlphaFoldDB" id="A0A3D8MBZ3"/>
<evidence type="ECO:0000256" key="8">
    <source>
        <dbReference type="SAM" id="Phobius"/>
    </source>
</evidence>
<evidence type="ECO:0000256" key="1">
    <source>
        <dbReference type="ARBA" id="ARBA00004651"/>
    </source>
</evidence>
<keyword evidence="11" id="KW-1185">Reference proteome</keyword>
<organism evidence="10 11">
    <name type="scientific">Alteromonas aestuariivivens</name>
    <dbReference type="NCBI Taxonomy" id="1938339"/>
    <lineage>
        <taxon>Bacteria</taxon>
        <taxon>Pseudomonadati</taxon>
        <taxon>Pseudomonadota</taxon>
        <taxon>Gammaproteobacteria</taxon>
        <taxon>Alteromonadales</taxon>
        <taxon>Alteromonadaceae</taxon>
        <taxon>Alteromonas/Salinimonas group</taxon>
        <taxon>Alteromonas</taxon>
    </lineage>
</organism>
<feature type="transmembrane region" description="Helical" evidence="8">
    <location>
        <begin position="195"/>
        <end position="211"/>
    </location>
</feature>
<feature type="transmembrane region" description="Helical" evidence="8">
    <location>
        <begin position="148"/>
        <end position="166"/>
    </location>
</feature>
<dbReference type="OrthoDB" id="6376733at2"/>
<feature type="transmembrane region" description="Helical" evidence="8">
    <location>
        <begin position="12"/>
        <end position="32"/>
    </location>
</feature>
<dbReference type="RefSeq" id="WP_115592409.1">
    <property type="nucleotide sequence ID" value="NZ_QRHA01000003.1"/>
</dbReference>
<keyword evidence="4" id="KW-0808">Transferase</keyword>
<reference evidence="11" key="1">
    <citation type="submission" date="2018-08" db="EMBL/GenBank/DDBJ databases">
        <authorList>
            <person name="Zhang J."/>
            <person name="Du Z.-J."/>
        </authorList>
    </citation>
    <scope>NUCLEOTIDE SEQUENCE [LARGE SCALE GENOMIC DNA]</scope>
    <source>
        <strain evidence="11">KCTC 52655</strain>
    </source>
</reference>
<dbReference type="Proteomes" id="UP000256561">
    <property type="component" value="Unassembled WGS sequence"/>
</dbReference>
<dbReference type="GO" id="GO:0005886">
    <property type="term" value="C:plasma membrane"/>
    <property type="evidence" value="ECO:0007669"/>
    <property type="project" value="UniProtKB-SubCell"/>
</dbReference>
<evidence type="ECO:0000256" key="6">
    <source>
        <dbReference type="ARBA" id="ARBA00022989"/>
    </source>
</evidence>
<sequence>METNPQELLQRRLKWLAITVIVATSFFLRLSVIDERSISQDESTMVLFAEGILSSTSPTFPTINQNNGLFAMSTYELVPFPIALSMAFLGKSEFAVRIPALIFSSLTAMLIVLAGERFHSLRAGLMAAGCFAVLPWAIYWGTNAFYPSQLQLLTLITMLVLHAILLHGNTRPKLFYAIALCVITTYLTWEGSGFLLPVFFVVAIILTWGRWNWLKTIHAWIAAVIIVVLLVVQLTWRTVLRAPYTGLGTSRSDVSFLEPAYEAYSFDPTFYITALTTPESLLILLAFAMGIYVLRKQWSPMFLVMTVSFAILLLTTMLGYYALRYVYFMLPAILIVASCTLIEITRPIGTLALRAGMKPKYFQALSFALVFGLTVYISSPWGFKLYERSRFGFSPHELSYESKGFGFRSIYQAFNHYYQQGDLVVIQAPFPFMFYTTLTGDHYIQQGTSTTVVYYPDAMPYYLDKWIGNPVIQDRFTLKEILHKHRRVWFLFAPSGASLSSAGEDMVSYLDQHTRTMWEISDGKLMLWENPYFIQ</sequence>
<dbReference type="Pfam" id="PF13231">
    <property type="entry name" value="PMT_2"/>
    <property type="match status" value="1"/>
</dbReference>
<feature type="transmembrane region" description="Helical" evidence="8">
    <location>
        <begin position="94"/>
        <end position="114"/>
    </location>
</feature>
<evidence type="ECO:0000256" key="2">
    <source>
        <dbReference type="ARBA" id="ARBA00022475"/>
    </source>
</evidence>
<feature type="transmembrane region" description="Helical" evidence="8">
    <location>
        <begin position="270"/>
        <end position="294"/>
    </location>
</feature>
<feature type="domain" description="Glycosyltransferase RgtA/B/C/D-like" evidence="9">
    <location>
        <begin position="78"/>
        <end position="236"/>
    </location>
</feature>
<keyword evidence="2" id="KW-1003">Cell membrane</keyword>
<feature type="transmembrane region" description="Helical" evidence="8">
    <location>
        <begin position="361"/>
        <end position="383"/>
    </location>
</feature>
<dbReference type="GO" id="GO:0009103">
    <property type="term" value="P:lipopolysaccharide biosynthetic process"/>
    <property type="evidence" value="ECO:0007669"/>
    <property type="project" value="UniProtKB-ARBA"/>
</dbReference>
<gene>
    <name evidence="10" type="ORF">DXV75_05640</name>
</gene>
<dbReference type="GO" id="GO:0016763">
    <property type="term" value="F:pentosyltransferase activity"/>
    <property type="evidence" value="ECO:0007669"/>
    <property type="project" value="TreeGrafter"/>
</dbReference>
<dbReference type="InterPro" id="IPR038731">
    <property type="entry name" value="RgtA/B/C-like"/>
</dbReference>
<dbReference type="PANTHER" id="PTHR33908">
    <property type="entry name" value="MANNOSYLTRANSFERASE YKCB-RELATED"/>
    <property type="match status" value="1"/>
</dbReference>
<evidence type="ECO:0000256" key="5">
    <source>
        <dbReference type="ARBA" id="ARBA00022692"/>
    </source>
</evidence>
<feature type="transmembrane region" description="Helical" evidence="8">
    <location>
        <begin position="218"/>
        <end position="236"/>
    </location>
</feature>
<evidence type="ECO:0000313" key="11">
    <source>
        <dbReference type="Proteomes" id="UP000256561"/>
    </source>
</evidence>
<keyword evidence="3" id="KW-0328">Glycosyltransferase</keyword>
<feature type="transmembrane region" description="Helical" evidence="8">
    <location>
        <begin position="301"/>
        <end position="322"/>
    </location>
</feature>
<feature type="transmembrane region" description="Helical" evidence="8">
    <location>
        <begin position="121"/>
        <end position="142"/>
    </location>
</feature>
<keyword evidence="7 8" id="KW-0472">Membrane</keyword>
<dbReference type="InterPro" id="IPR050297">
    <property type="entry name" value="LipidA_mod_glycosyltrf_83"/>
</dbReference>
<name>A0A3D8MBZ3_9ALTE</name>
<dbReference type="EMBL" id="QRHA01000003">
    <property type="protein sequence ID" value="RDV27509.1"/>
    <property type="molecule type" value="Genomic_DNA"/>
</dbReference>
<dbReference type="PANTHER" id="PTHR33908:SF11">
    <property type="entry name" value="MEMBRANE PROTEIN"/>
    <property type="match status" value="1"/>
</dbReference>
<keyword evidence="6 8" id="KW-1133">Transmembrane helix</keyword>
<accession>A0A3D8MBZ3</accession>
<evidence type="ECO:0000256" key="4">
    <source>
        <dbReference type="ARBA" id="ARBA00022679"/>
    </source>
</evidence>
<feature type="transmembrane region" description="Helical" evidence="8">
    <location>
        <begin position="328"/>
        <end position="349"/>
    </location>
</feature>